<sequence>MDDAWDVVRDLHFLLATDDQLHDDLTYVCDLLTDDVNPPTAVNASMEDVAEKDDAEVKDKGNVEMDDVEEKDSGNVEKDDGVEKDDDGASSTSSETSQKKTGLKRSRAGRKGPAAATTAASRSSGRSKQQREIHALRHQVDLLKDQLIEAKRAAGNPAGMSAWEGAARDQLYARSKSLQENEELRAAVHDQATLIAHMTRLLRKKPRLTLDIHSEAWRTYKLAAQASLRVAAVHAIADRQYSQLQTEFIKAGLYNRTDDVLRSQPLQGPDGRAMVDRAYHVKLAAPFRRVGSAAWTVFNGQYQMPLPEGASETFEALDDRTIYRALTTTRGTVSAHSNFVFKYYVEPEREVFVWRSVLEDALVPRMTQGKVQDEWGWLVVAPEDDDMSCRLTLLVHLVPEPVREDRECTLEEMFATSTRIAHKYAFVHPADVPGMFPGGPIREDAEPRELPFAKQTFVEHGKRLETSLKHVINDVVDEFQRSSRRG</sequence>
<dbReference type="EMBL" id="VJMH01007304">
    <property type="protein sequence ID" value="KAF0684272.1"/>
    <property type="molecule type" value="Genomic_DNA"/>
</dbReference>
<reference evidence="3 4" key="1">
    <citation type="submission" date="2019-03" db="EMBL/GenBank/DDBJ databases">
        <authorList>
            <person name="Gaulin E."/>
            <person name="Dumas B."/>
        </authorList>
    </citation>
    <scope>NUCLEOTIDE SEQUENCE [LARGE SCALE GENOMIC DNA]</scope>
    <source>
        <strain evidence="3">CBS 568.67</strain>
    </source>
</reference>
<gene>
    <name evidence="3" type="primary">Aste57867_23736</name>
    <name evidence="2" type="ORF">As57867_023664</name>
    <name evidence="3" type="ORF">ASTE57867_23736</name>
</gene>
<evidence type="ECO:0000256" key="1">
    <source>
        <dbReference type="SAM" id="MobiDB-lite"/>
    </source>
</evidence>
<feature type="region of interest" description="Disordered" evidence="1">
    <location>
        <begin position="51"/>
        <end position="132"/>
    </location>
</feature>
<dbReference type="EMBL" id="CAADRA010007330">
    <property type="protein sequence ID" value="VFU00381.1"/>
    <property type="molecule type" value="Genomic_DNA"/>
</dbReference>
<organism evidence="3 4">
    <name type="scientific">Aphanomyces stellatus</name>
    <dbReference type="NCBI Taxonomy" id="120398"/>
    <lineage>
        <taxon>Eukaryota</taxon>
        <taxon>Sar</taxon>
        <taxon>Stramenopiles</taxon>
        <taxon>Oomycota</taxon>
        <taxon>Saprolegniomycetes</taxon>
        <taxon>Saprolegniales</taxon>
        <taxon>Verrucalvaceae</taxon>
        <taxon>Aphanomyces</taxon>
    </lineage>
</organism>
<dbReference type="Proteomes" id="UP000332933">
    <property type="component" value="Unassembled WGS sequence"/>
</dbReference>
<reference evidence="2" key="2">
    <citation type="submission" date="2019-06" db="EMBL/GenBank/DDBJ databases">
        <title>Genomics analysis of Aphanomyces spp. identifies a new class of oomycete effector associated with host adaptation.</title>
        <authorList>
            <person name="Gaulin E."/>
        </authorList>
    </citation>
    <scope>NUCLEOTIDE SEQUENCE</scope>
    <source>
        <strain evidence="2">CBS 578.67</strain>
    </source>
</reference>
<evidence type="ECO:0000313" key="2">
    <source>
        <dbReference type="EMBL" id="KAF0684272.1"/>
    </source>
</evidence>
<protein>
    <submittedName>
        <fullName evidence="3">Aste57867_23736 protein</fullName>
    </submittedName>
</protein>
<accession>A0A485LNN1</accession>
<feature type="compositionally biased region" description="Basic residues" evidence="1">
    <location>
        <begin position="101"/>
        <end position="110"/>
    </location>
</feature>
<dbReference type="OrthoDB" id="72677at2759"/>
<name>A0A485LNN1_9STRA</name>
<evidence type="ECO:0000313" key="3">
    <source>
        <dbReference type="EMBL" id="VFU00381.1"/>
    </source>
</evidence>
<keyword evidence="4" id="KW-1185">Reference proteome</keyword>
<dbReference type="AlphaFoldDB" id="A0A485LNN1"/>
<proteinExistence type="predicted"/>
<evidence type="ECO:0000313" key="4">
    <source>
        <dbReference type="Proteomes" id="UP000332933"/>
    </source>
</evidence>
<feature type="compositionally biased region" description="Basic and acidic residues" evidence="1">
    <location>
        <begin position="71"/>
        <end position="81"/>
    </location>
</feature>
<feature type="compositionally biased region" description="Low complexity" evidence="1">
    <location>
        <begin position="111"/>
        <end position="127"/>
    </location>
</feature>